<dbReference type="EMBL" id="JAEPRQ010000001">
    <property type="protein sequence ID" value="MBK4214309.1"/>
    <property type="molecule type" value="Genomic_DNA"/>
</dbReference>
<feature type="transmembrane region" description="Helical" evidence="8">
    <location>
        <begin position="131"/>
        <end position="149"/>
    </location>
</feature>
<dbReference type="InterPro" id="IPR000522">
    <property type="entry name" value="ABC_transptr_permease_BtuC"/>
</dbReference>
<evidence type="ECO:0000256" key="3">
    <source>
        <dbReference type="ARBA" id="ARBA00022448"/>
    </source>
</evidence>
<keyword evidence="10" id="KW-1185">Reference proteome</keyword>
<evidence type="ECO:0000313" key="9">
    <source>
        <dbReference type="EMBL" id="MBK4214309.1"/>
    </source>
</evidence>
<feature type="transmembrane region" description="Helical" evidence="8">
    <location>
        <begin position="44"/>
        <end position="65"/>
    </location>
</feature>
<comment type="subcellular location">
    <subcellularLocation>
        <location evidence="1">Cell membrane</location>
        <topology evidence="1">Multi-pass membrane protein</topology>
    </subcellularLocation>
</comment>
<comment type="caution">
    <text evidence="9">The sequence shown here is derived from an EMBL/GenBank/DDBJ whole genome shotgun (WGS) entry which is preliminary data.</text>
</comment>
<evidence type="ECO:0000256" key="2">
    <source>
        <dbReference type="ARBA" id="ARBA00007935"/>
    </source>
</evidence>
<dbReference type="AlphaFoldDB" id="A0A934SFM1"/>
<dbReference type="SUPFAM" id="SSF81345">
    <property type="entry name" value="ABC transporter involved in vitamin B12 uptake, BtuC"/>
    <property type="match status" value="1"/>
</dbReference>
<dbReference type="CDD" id="cd06550">
    <property type="entry name" value="TM_ABC_iron-siderophores_like"/>
    <property type="match status" value="1"/>
</dbReference>
<evidence type="ECO:0000256" key="8">
    <source>
        <dbReference type="SAM" id="Phobius"/>
    </source>
</evidence>
<dbReference type="PANTHER" id="PTHR30472:SF27">
    <property type="entry name" value="PETROBACTIN IMPORT SYSTEM PERMEASE PROTEIN YCLN"/>
    <property type="match status" value="1"/>
</dbReference>
<dbReference type="Gene3D" id="1.10.3470.10">
    <property type="entry name" value="ABC transporter involved in vitamin B12 uptake, BtuC"/>
    <property type="match status" value="1"/>
</dbReference>
<evidence type="ECO:0000256" key="5">
    <source>
        <dbReference type="ARBA" id="ARBA00022692"/>
    </source>
</evidence>
<feature type="transmembrane region" description="Helical" evidence="8">
    <location>
        <begin position="219"/>
        <end position="243"/>
    </location>
</feature>
<keyword evidence="7 8" id="KW-0472">Membrane</keyword>
<organism evidence="9 10">
    <name type="scientific">Paracoccus caeni</name>
    <dbReference type="NCBI Taxonomy" id="657651"/>
    <lineage>
        <taxon>Bacteria</taxon>
        <taxon>Pseudomonadati</taxon>
        <taxon>Pseudomonadota</taxon>
        <taxon>Alphaproteobacteria</taxon>
        <taxon>Rhodobacterales</taxon>
        <taxon>Paracoccaceae</taxon>
        <taxon>Paracoccus</taxon>
    </lineage>
</organism>
<dbReference type="PANTHER" id="PTHR30472">
    <property type="entry name" value="FERRIC ENTEROBACTIN TRANSPORT SYSTEM PERMEASE PROTEIN"/>
    <property type="match status" value="1"/>
</dbReference>
<proteinExistence type="inferred from homology"/>
<evidence type="ECO:0000313" key="10">
    <source>
        <dbReference type="Proteomes" id="UP000640485"/>
    </source>
</evidence>
<evidence type="ECO:0000256" key="1">
    <source>
        <dbReference type="ARBA" id="ARBA00004651"/>
    </source>
</evidence>
<name>A0A934SFM1_9RHOB</name>
<keyword evidence="3" id="KW-0813">Transport</keyword>
<feature type="transmembrane region" description="Helical" evidence="8">
    <location>
        <begin position="263"/>
        <end position="285"/>
    </location>
</feature>
<gene>
    <name evidence="9" type="ORF">JJJ17_00070</name>
</gene>
<dbReference type="GO" id="GO:0005886">
    <property type="term" value="C:plasma membrane"/>
    <property type="evidence" value="ECO:0007669"/>
    <property type="project" value="UniProtKB-SubCell"/>
</dbReference>
<feature type="transmembrane region" description="Helical" evidence="8">
    <location>
        <begin position="102"/>
        <end position="124"/>
    </location>
</feature>
<feature type="transmembrane region" description="Helical" evidence="8">
    <location>
        <begin position="292"/>
        <end position="309"/>
    </location>
</feature>
<comment type="similarity">
    <text evidence="2">Belongs to the binding-protein-dependent transport system permease family. FecCD subfamily.</text>
</comment>
<feature type="transmembrane region" description="Helical" evidence="8">
    <location>
        <begin position="180"/>
        <end position="198"/>
    </location>
</feature>
<evidence type="ECO:0000256" key="4">
    <source>
        <dbReference type="ARBA" id="ARBA00022475"/>
    </source>
</evidence>
<dbReference type="Pfam" id="PF01032">
    <property type="entry name" value="FecCD"/>
    <property type="match status" value="1"/>
</dbReference>
<evidence type="ECO:0000256" key="7">
    <source>
        <dbReference type="ARBA" id="ARBA00023136"/>
    </source>
</evidence>
<protein>
    <submittedName>
        <fullName evidence="9">Iron chelate uptake ABC transporter family permease subunit</fullName>
    </submittedName>
</protein>
<dbReference type="InterPro" id="IPR037294">
    <property type="entry name" value="ABC_BtuC-like"/>
</dbReference>
<evidence type="ECO:0000256" key="6">
    <source>
        <dbReference type="ARBA" id="ARBA00022989"/>
    </source>
</evidence>
<dbReference type="Proteomes" id="UP000640485">
    <property type="component" value="Unassembled WGS sequence"/>
</dbReference>
<dbReference type="GO" id="GO:0033214">
    <property type="term" value="P:siderophore-iron import into cell"/>
    <property type="evidence" value="ECO:0007669"/>
    <property type="project" value="TreeGrafter"/>
</dbReference>
<reference evidence="9" key="1">
    <citation type="submission" date="2021-01" db="EMBL/GenBank/DDBJ databases">
        <title>Paracoccus amoyensis sp. nov., isolated from the surface seawater along the coast of Xiamen Island, China.</title>
        <authorList>
            <person name="Lyu L."/>
        </authorList>
    </citation>
    <scope>NUCLEOTIDE SEQUENCE</scope>
    <source>
        <strain evidence="9">MJ17</strain>
    </source>
</reference>
<keyword evidence="6 8" id="KW-1133">Transmembrane helix</keyword>
<keyword evidence="5 8" id="KW-0812">Transmembrane</keyword>
<sequence length="313" mass="33505">MRVALPVAFLFLCLASISIGAGRMSLSALWSLDREAWLTLTASRIPRLATLILTGIGLAVCGVILQHVVRNRFVEPATTGGLEAAKLGILVALTLMPGQGQGARMVMAMAFCFVASLIWVALITRIRLRNVVLVPVIGLMYGAVLGALADLYGYSRNILQSIQGWMLGDFSKIVQGNYEIVWLILPVVVLTSLFAHRLTLMGMGQEMSRSLGLRWEGMVLLSLMLVSATVSVTVITVGAIPFVGLVVPNLVTLWKGDNLSRTLPLVGFGGAVLLLVCDILGRLVIRPYEVPIGMTVGGIGGLIFLALILKRVG</sequence>
<dbReference type="GO" id="GO:0022857">
    <property type="term" value="F:transmembrane transporter activity"/>
    <property type="evidence" value="ECO:0007669"/>
    <property type="project" value="InterPro"/>
</dbReference>
<keyword evidence="4" id="KW-1003">Cell membrane</keyword>
<accession>A0A934SFM1</accession>